<dbReference type="EMBL" id="LAZR01017573">
    <property type="protein sequence ID" value="KKL99851.1"/>
    <property type="molecule type" value="Genomic_DNA"/>
</dbReference>
<feature type="non-terminal residue" evidence="1">
    <location>
        <position position="1"/>
    </location>
</feature>
<comment type="caution">
    <text evidence="1">The sequence shown here is derived from an EMBL/GenBank/DDBJ whole genome shotgun (WGS) entry which is preliminary data.</text>
</comment>
<accession>A0A0F9HA13</accession>
<proteinExistence type="predicted"/>
<name>A0A0F9HA13_9ZZZZ</name>
<evidence type="ECO:0000313" key="1">
    <source>
        <dbReference type="EMBL" id="KKL99851.1"/>
    </source>
</evidence>
<protein>
    <submittedName>
        <fullName evidence="1">Uncharacterized protein</fullName>
    </submittedName>
</protein>
<gene>
    <name evidence="1" type="ORF">LCGC14_1810220</name>
</gene>
<organism evidence="1">
    <name type="scientific">marine sediment metagenome</name>
    <dbReference type="NCBI Taxonomy" id="412755"/>
    <lineage>
        <taxon>unclassified sequences</taxon>
        <taxon>metagenomes</taxon>
        <taxon>ecological metagenomes</taxon>
    </lineage>
</organism>
<dbReference type="AlphaFoldDB" id="A0A0F9HA13"/>
<sequence length="95" mass="11169">KGENIMLLIQESWTNETEGYLMGESDEYESFTDNVKELFQEMQGLYGRCISACYIDVNGKPKKIGWVFEMKVNYENTNESYIHHTWISIKEKKGE</sequence>
<reference evidence="1" key="1">
    <citation type="journal article" date="2015" name="Nature">
        <title>Complex archaea that bridge the gap between prokaryotes and eukaryotes.</title>
        <authorList>
            <person name="Spang A."/>
            <person name="Saw J.H."/>
            <person name="Jorgensen S.L."/>
            <person name="Zaremba-Niedzwiedzka K."/>
            <person name="Martijn J."/>
            <person name="Lind A.E."/>
            <person name="van Eijk R."/>
            <person name="Schleper C."/>
            <person name="Guy L."/>
            <person name="Ettema T.J."/>
        </authorList>
    </citation>
    <scope>NUCLEOTIDE SEQUENCE</scope>
</reference>